<keyword evidence="4" id="KW-1185">Reference proteome</keyword>
<dbReference type="InterPro" id="IPR048443">
    <property type="entry name" value="RqcP2_N"/>
</dbReference>
<dbReference type="InterPro" id="IPR040591">
    <property type="entry name" value="RqcP2_RBD"/>
</dbReference>
<protein>
    <submittedName>
        <fullName evidence="3">YlmH/Sll1252 family protein</fullName>
    </submittedName>
</protein>
<organism evidence="3 4">
    <name type="scientific">Apilactobacillus xinyiensis</name>
    <dbReference type="NCBI Taxonomy" id="2841032"/>
    <lineage>
        <taxon>Bacteria</taxon>
        <taxon>Bacillati</taxon>
        <taxon>Bacillota</taxon>
        <taxon>Bacilli</taxon>
        <taxon>Lactobacillales</taxon>
        <taxon>Lactobacillaceae</taxon>
        <taxon>Apilactobacillus</taxon>
    </lineage>
</organism>
<dbReference type="Gene3D" id="3.30.1370.160">
    <property type="match status" value="1"/>
</dbReference>
<evidence type="ECO:0000259" key="2">
    <source>
        <dbReference type="SMART" id="SM00363"/>
    </source>
</evidence>
<dbReference type="Gene3D" id="3.30.70.330">
    <property type="match status" value="1"/>
</dbReference>
<dbReference type="RefSeq" id="WP_248601684.1">
    <property type="nucleotide sequence ID" value="NZ_JAJIAO010000003.1"/>
</dbReference>
<dbReference type="EMBL" id="JAJIAO010000003">
    <property type="protein sequence ID" value="MCK8624746.1"/>
    <property type="molecule type" value="Genomic_DNA"/>
</dbReference>
<accession>A0ABT0I1Z6</accession>
<dbReference type="Proteomes" id="UP001522905">
    <property type="component" value="Unassembled WGS sequence"/>
</dbReference>
<evidence type="ECO:0000313" key="4">
    <source>
        <dbReference type="Proteomes" id="UP001522905"/>
    </source>
</evidence>
<evidence type="ECO:0000256" key="1">
    <source>
        <dbReference type="PROSITE-ProRule" id="PRU00182"/>
    </source>
</evidence>
<feature type="domain" description="RNA-binding S4" evidence="2">
    <location>
        <begin position="185"/>
        <end position="242"/>
    </location>
</feature>
<dbReference type="PROSITE" id="PS50889">
    <property type="entry name" value="S4"/>
    <property type="match status" value="1"/>
</dbReference>
<reference evidence="3 4" key="1">
    <citation type="submission" date="2021-11" db="EMBL/GenBank/DDBJ databases">
        <title>Comparative genomics of bee honey and flower isolates.</title>
        <authorList>
            <person name="Bechtner J.D."/>
            <person name="Gallus M.K."/>
            <person name="Ehrmann M."/>
        </authorList>
    </citation>
    <scope>NUCLEOTIDE SEQUENCE [LARGE SCALE GENOMIC DNA]</scope>
    <source>
        <strain evidence="3 4">M161</strain>
    </source>
</reference>
<gene>
    <name evidence="3" type="ORF">LNP07_04375</name>
</gene>
<proteinExistence type="predicted"/>
<dbReference type="SMART" id="SM00363">
    <property type="entry name" value="S4"/>
    <property type="match status" value="1"/>
</dbReference>
<dbReference type="InterPro" id="IPR002942">
    <property type="entry name" value="S4_RNA-bd"/>
</dbReference>
<dbReference type="CDD" id="cd00165">
    <property type="entry name" value="S4"/>
    <property type="match status" value="1"/>
</dbReference>
<dbReference type="InterPro" id="IPR012677">
    <property type="entry name" value="Nucleotide-bd_a/b_plait_sf"/>
</dbReference>
<dbReference type="Pfam" id="PF21278">
    <property type="entry name" value="YlmH_1st"/>
    <property type="match status" value="1"/>
</dbReference>
<name>A0ABT0I1Z6_9LACO</name>
<sequence length="263" mass="31003">MNNNKIIQHFRKDEIPFIDYVNDIVQKSSIQYRPILTNFINPRQNYILKTIVNSYEDLSFKSYGGFEDAEMLRTLIYPKYYEPKKNDFEIELCEIKYPEKFANIQHNQILGSLMGLGINRDVIGDIISDGNRWQFFCAKNISEYICLNLNKVGRINVQVIPLKFNFKIEHLIDNSRNVFCMFTSLRIDNVISNVFNLSRKDAKELVTHNLVHFNWQLLNKPDLEIYLQDVISVRGYGRFKIISLDGYTKKNKIKSNIKLLKNK</sequence>
<dbReference type="InterPro" id="IPR036986">
    <property type="entry name" value="S4_RNA-bd_sf"/>
</dbReference>
<evidence type="ECO:0000313" key="3">
    <source>
        <dbReference type="EMBL" id="MCK8624746.1"/>
    </source>
</evidence>
<keyword evidence="1" id="KW-0694">RNA-binding</keyword>
<dbReference type="Pfam" id="PF17774">
    <property type="entry name" value="YlmH_RBD"/>
    <property type="match status" value="1"/>
</dbReference>
<dbReference type="SUPFAM" id="SSF55174">
    <property type="entry name" value="Alpha-L RNA-binding motif"/>
    <property type="match status" value="1"/>
</dbReference>
<dbReference type="Gene3D" id="3.10.290.10">
    <property type="entry name" value="RNA-binding S4 domain"/>
    <property type="match status" value="1"/>
</dbReference>
<comment type="caution">
    <text evidence="3">The sequence shown here is derived from an EMBL/GenBank/DDBJ whole genome shotgun (WGS) entry which is preliminary data.</text>
</comment>